<evidence type="ECO:0000313" key="2">
    <source>
        <dbReference type="Proteomes" id="UP001234178"/>
    </source>
</evidence>
<protein>
    <submittedName>
        <fullName evidence="1">Uncharacterized protein</fullName>
    </submittedName>
</protein>
<accession>A0ABR0A9A9</accession>
<sequence>MYAHALPPRSCAPGSPKGVHFFIQIIKLGLSNAIPILVHPAATACRPTQRSSCHRGGKSFALSDCTLPETCIHHLMRLLSCSNKLYA</sequence>
<comment type="caution">
    <text evidence="1">The sequence shown here is derived from an EMBL/GenBank/DDBJ whole genome shotgun (WGS) entry which is preliminary data.</text>
</comment>
<organism evidence="1 2">
    <name type="scientific">Daphnia magna</name>
    <dbReference type="NCBI Taxonomy" id="35525"/>
    <lineage>
        <taxon>Eukaryota</taxon>
        <taxon>Metazoa</taxon>
        <taxon>Ecdysozoa</taxon>
        <taxon>Arthropoda</taxon>
        <taxon>Crustacea</taxon>
        <taxon>Branchiopoda</taxon>
        <taxon>Diplostraca</taxon>
        <taxon>Cladocera</taxon>
        <taxon>Anomopoda</taxon>
        <taxon>Daphniidae</taxon>
        <taxon>Daphnia</taxon>
    </lineage>
</organism>
<proteinExistence type="predicted"/>
<gene>
    <name evidence="1" type="ORF">OUZ56_003555</name>
</gene>
<evidence type="ECO:0000313" key="1">
    <source>
        <dbReference type="EMBL" id="KAK4021644.1"/>
    </source>
</evidence>
<dbReference type="EMBL" id="JAOYFB010000036">
    <property type="protein sequence ID" value="KAK4021644.1"/>
    <property type="molecule type" value="Genomic_DNA"/>
</dbReference>
<name>A0ABR0A9A9_9CRUS</name>
<reference evidence="1 2" key="1">
    <citation type="journal article" date="2023" name="Nucleic Acids Res.">
        <title>The hologenome of Daphnia magna reveals possible DNA methylation and microbiome-mediated evolution of the host genome.</title>
        <authorList>
            <person name="Chaturvedi A."/>
            <person name="Li X."/>
            <person name="Dhandapani V."/>
            <person name="Marshall H."/>
            <person name="Kissane S."/>
            <person name="Cuenca-Cambronero M."/>
            <person name="Asole G."/>
            <person name="Calvet F."/>
            <person name="Ruiz-Romero M."/>
            <person name="Marangio P."/>
            <person name="Guigo R."/>
            <person name="Rago D."/>
            <person name="Mirbahai L."/>
            <person name="Eastwood N."/>
            <person name="Colbourne J.K."/>
            <person name="Zhou J."/>
            <person name="Mallon E."/>
            <person name="Orsini L."/>
        </authorList>
    </citation>
    <scope>NUCLEOTIDE SEQUENCE [LARGE SCALE GENOMIC DNA]</scope>
    <source>
        <strain evidence="1">LRV0_1</strain>
    </source>
</reference>
<keyword evidence="2" id="KW-1185">Reference proteome</keyword>
<dbReference type="Proteomes" id="UP001234178">
    <property type="component" value="Unassembled WGS sequence"/>
</dbReference>